<dbReference type="GO" id="GO:0005782">
    <property type="term" value="C:peroxisomal matrix"/>
    <property type="evidence" value="ECO:0007669"/>
    <property type="project" value="TreeGrafter"/>
</dbReference>
<evidence type="ECO:0000313" key="4">
    <source>
        <dbReference type="EMBL" id="KAI1863615.1"/>
    </source>
</evidence>
<dbReference type="PANTHER" id="PTHR11066:SF34">
    <property type="entry name" value="ACYL-COENZYME A THIOESTERASE 8"/>
    <property type="match status" value="1"/>
</dbReference>
<dbReference type="GO" id="GO:0006637">
    <property type="term" value="P:acyl-CoA metabolic process"/>
    <property type="evidence" value="ECO:0007669"/>
    <property type="project" value="InterPro"/>
</dbReference>
<feature type="domain" description="Acyl-CoA thioesterase-like N-terminal HotDog" evidence="3">
    <location>
        <begin position="39"/>
        <end position="114"/>
    </location>
</feature>
<dbReference type="CDD" id="cd03445">
    <property type="entry name" value="Thioesterase_II_repeat2"/>
    <property type="match status" value="1"/>
</dbReference>
<dbReference type="Gene3D" id="2.40.160.210">
    <property type="entry name" value="Acyl-CoA thioesterase, double hotdog domain"/>
    <property type="match status" value="1"/>
</dbReference>
<evidence type="ECO:0000259" key="3">
    <source>
        <dbReference type="Pfam" id="PF13622"/>
    </source>
</evidence>
<dbReference type="GO" id="GO:0047617">
    <property type="term" value="F:fatty acyl-CoA hydrolase activity"/>
    <property type="evidence" value="ECO:0007669"/>
    <property type="project" value="InterPro"/>
</dbReference>
<dbReference type="AlphaFoldDB" id="A0A9Q0AM99"/>
<comment type="caution">
    <text evidence="4">The sequence shown here is derived from an EMBL/GenBank/DDBJ whole genome shotgun (WGS) entry which is preliminary data.</text>
</comment>
<dbReference type="InterPro" id="IPR049449">
    <property type="entry name" value="TesB_ACOT8-like_N"/>
</dbReference>
<comment type="similarity">
    <text evidence="1">Belongs to the C/M/P thioester hydrolase family.</text>
</comment>
<accession>A0A9Q0AM99</accession>
<reference evidence="4" key="1">
    <citation type="submission" date="2021-03" db="EMBL/GenBank/DDBJ databases">
        <title>Revisited historic fungal species revealed as producer of novel bioactive compounds through whole genome sequencing and comparative genomics.</title>
        <authorList>
            <person name="Vignolle G.A."/>
            <person name="Hochenegger N."/>
            <person name="Mach R.L."/>
            <person name="Mach-Aigner A.R."/>
            <person name="Javad Rahimi M."/>
            <person name="Salim K.A."/>
            <person name="Chan C.M."/>
            <person name="Lim L.B.L."/>
            <person name="Cai F."/>
            <person name="Druzhinina I.S."/>
            <person name="U'Ren J.M."/>
            <person name="Derntl C."/>
        </authorList>
    </citation>
    <scope>NUCLEOTIDE SEQUENCE</scope>
    <source>
        <strain evidence="4">TUCIM 5799</strain>
    </source>
</reference>
<name>A0A9Q0AM99_9PEZI</name>
<gene>
    <name evidence="4" type="ORF">JX265_008832</name>
</gene>
<proteinExistence type="inferred from homology"/>
<keyword evidence="5" id="KW-1185">Reference proteome</keyword>
<protein>
    <recommendedName>
        <fullName evidence="3">Acyl-CoA thioesterase-like N-terminal HotDog domain-containing protein</fullName>
    </recommendedName>
</protein>
<evidence type="ECO:0000256" key="2">
    <source>
        <dbReference type="ARBA" id="ARBA00022801"/>
    </source>
</evidence>
<dbReference type="GO" id="GO:0009062">
    <property type="term" value="P:fatty acid catabolic process"/>
    <property type="evidence" value="ECO:0007669"/>
    <property type="project" value="TreeGrafter"/>
</dbReference>
<organism evidence="4 5">
    <name type="scientific">Neoarthrinium moseri</name>
    <dbReference type="NCBI Taxonomy" id="1658444"/>
    <lineage>
        <taxon>Eukaryota</taxon>
        <taxon>Fungi</taxon>
        <taxon>Dikarya</taxon>
        <taxon>Ascomycota</taxon>
        <taxon>Pezizomycotina</taxon>
        <taxon>Sordariomycetes</taxon>
        <taxon>Xylariomycetidae</taxon>
        <taxon>Amphisphaeriales</taxon>
        <taxon>Apiosporaceae</taxon>
        <taxon>Neoarthrinium</taxon>
    </lineage>
</organism>
<keyword evidence="2" id="KW-0378">Hydrolase</keyword>
<dbReference type="SUPFAM" id="SSF54637">
    <property type="entry name" value="Thioesterase/thiol ester dehydrase-isomerase"/>
    <property type="match status" value="1"/>
</dbReference>
<dbReference type="InterPro" id="IPR003703">
    <property type="entry name" value="Acyl_CoA_thio"/>
</dbReference>
<dbReference type="Pfam" id="PF13622">
    <property type="entry name" value="4HBT_3"/>
    <property type="match status" value="1"/>
</dbReference>
<evidence type="ECO:0000256" key="1">
    <source>
        <dbReference type="ARBA" id="ARBA00006538"/>
    </source>
</evidence>
<dbReference type="PANTHER" id="PTHR11066">
    <property type="entry name" value="ACYL-COA THIOESTERASE"/>
    <property type="match status" value="1"/>
</dbReference>
<evidence type="ECO:0000313" key="5">
    <source>
        <dbReference type="Proteomes" id="UP000829685"/>
    </source>
</evidence>
<dbReference type="InterPro" id="IPR042171">
    <property type="entry name" value="Acyl-CoA_hotdog"/>
</dbReference>
<dbReference type="EMBL" id="JAFIMR010000025">
    <property type="protein sequence ID" value="KAI1863615.1"/>
    <property type="molecule type" value="Genomic_DNA"/>
</dbReference>
<dbReference type="InterPro" id="IPR029069">
    <property type="entry name" value="HotDog_dom_sf"/>
</dbReference>
<sequence length="223" mass="24608">MSSWPPIEPLIAVVPLGESALDIFQNENPVWDLGEGVRSIFGGFLVGHSVAAAKKTVPATFQVHSLQSVFVKPGNPRERIMYRIERILDGRTLATRLVRATQGNVLLFHATIGFQRSEDSGTAKSAANGVRVLEYDMAMPQWATQVSPEDESLGSGFAMFAEMGVPQKSAEESPQDPLEWRHLPGEAIRNPTEFRRRSFVRIPLLSTDDHATHLTALAWMSDA</sequence>
<dbReference type="Proteomes" id="UP000829685">
    <property type="component" value="Unassembled WGS sequence"/>
</dbReference>